<comment type="subcellular location">
    <subcellularLocation>
        <location evidence="1">Membrane</location>
        <topology evidence="1">Multi-pass membrane protein</topology>
    </subcellularLocation>
</comment>
<proteinExistence type="predicted"/>
<evidence type="ECO:0000313" key="9">
    <source>
        <dbReference type="Proteomes" id="UP000318017"/>
    </source>
</evidence>
<evidence type="ECO:0000313" key="8">
    <source>
        <dbReference type="EMBL" id="QDV25078.1"/>
    </source>
</evidence>
<dbReference type="InterPro" id="IPR027359">
    <property type="entry name" value="Volt_channel_dom_sf"/>
</dbReference>
<feature type="coiled-coil region" evidence="5">
    <location>
        <begin position="292"/>
        <end position="319"/>
    </location>
</feature>
<feature type="region of interest" description="Disordered" evidence="6">
    <location>
        <begin position="331"/>
        <end position="351"/>
    </location>
</feature>
<keyword evidence="2 7" id="KW-0812">Transmembrane</keyword>
<dbReference type="EMBL" id="CP036298">
    <property type="protein sequence ID" value="QDV25078.1"/>
    <property type="molecule type" value="Genomic_DNA"/>
</dbReference>
<dbReference type="Proteomes" id="UP000318017">
    <property type="component" value="Chromosome"/>
</dbReference>
<evidence type="ECO:0000256" key="1">
    <source>
        <dbReference type="ARBA" id="ARBA00004141"/>
    </source>
</evidence>
<gene>
    <name evidence="8" type="ORF">Q31a_34000</name>
</gene>
<evidence type="ECO:0000256" key="7">
    <source>
        <dbReference type="SAM" id="Phobius"/>
    </source>
</evidence>
<evidence type="ECO:0000256" key="5">
    <source>
        <dbReference type="SAM" id="Coils"/>
    </source>
</evidence>
<keyword evidence="3 7" id="KW-1133">Transmembrane helix</keyword>
<name>A0A518G902_9BACT</name>
<protein>
    <recommendedName>
        <fullName evidence="10">Potassium channel protein</fullName>
    </recommendedName>
</protein>
<keyword evidence="9" id="KW-1185">Reference proteome</keyword>
<feature type="transmembrane region" description="Helical" evidence="7">
    <location>
        <begin position="69"/>
        <end position="86"/>
    </location>
</feature>
<evidence type="ECO:0000256" key="3">
    <source>
        <dbReference type="ARBA" id="ARBA00022989"/>
    </source>
</evidence>
<evidence type="ECO:0000256" key="2">
    <source>
        <dbReference type="ARBA" id="ARBA00022692"/>
    </source>
</evidence>
<dbReference type="Gene3D" id="1.20.120.350">
    <property type="entry name" value="Voltage-gated potassium channels. Chain C"/>
    <property type="match status" value="1"/>
</dbReference>
<evidence type="ECO:0008006" key="10">
    <source>
        <dbReference type="Google" id="ProtNLM"/>
    </source>
</evidence>
<organism evidence="8 9">
    <name type="scientific">Aureliella helgolandensis</name>
    <dbReference type="NCBI Taxonomy" id="2527968"/>
    <lineage>
        <taxon>Bacteria</taxon>
        <taxon>Pseudomonadati</taxon>
        <taxon>Planctomycetota</taxon>
        <taxon>Planctomycetia</taxon>
        <taxon>Pirellulales</taxon>
        <taxon>Pirellulaceae</taxon>
        <taxon>Aureliella</taxon>
    </lineage>
</organism>
<feature type="transmembrane region" description="Helical" evidence="7">
    <location>
        <begin position="220"/>
        <end position="240"/>
    </location>
</feature>
<feature type="transmembrane region" description="Helical" evidence="7">
    <location>
        <begin position="151"/>
        <end position="173"/>
    </location>
</feature>
<reference evidence="8 9" key="1">
    <citation type="submission" date="2019-02" db="EMBL/GenBank/DDBJ databases">
        <title>Deep-cultivation of Planctomycetes and their phenomic and genomic characterization uncovers novel biology.</title>
        <authorList>
            <person name="Wiegand S."/>
            <person name="Jogler M."/>
            <person name="Boedeker C."/>
            <person name="Pinto D."/>
            <person name="Vollmers J."/>
            <person name="Rivas-Marin E."/>
            <person name="Kohn T."/>
            <person name="Peeters S.H."/>
            <person name="Heuer A."/>
            <person name="Rast P."/>
            <person name="Oberbeckmann S."/>
            <person name="Bunk B."/>
            <person name="Jeske O."/>
            <person name="Meyerdierks A."/>
            <person name="Storesund J.E."/>
            <person name="Kallscheuer N."/>
            <person name="Luecker S."/>
            <person name="Lage O.M."/>
            <person name="Pohl T."/>
            <person name="Merkel B.J."/>
            <person name="Hornburger P."/>
            <person name="Mueller R.-W."/>
            <person name="Bruemmer F."/>
            <person name="Labrenz M."/>
            <person name="Spormann A.M."/>
            <person name="Op den Camp H."/>
            <person name="Overmann J."/>
            <person name="Amann R."/>
            <person name="Jetten M.S.M."/>
            <person name="Mascher T."/>
            <person name="Medema M.H."/>
            <person name="Devos D.P."/>
            <person name="Kaster A.-K."/>
            <person name="Ovreas L."/>
            <person name="Rohde M."/>
            <person name="Galperin M.Y."/>
            <person name="Jogler C."/>
        </authorList>
    </citation>
    <scope>NUCLEOTIDE SEQUENCE [LARGE SCALE GENOMIC DNA]</scope>
    <source>
        <strain evidence="8 9">Q31a</strain>
    </source>
</reference>
<keyword evidence="5" id="KW-0175">Coiled coil</keyword>
<dbReference type="GO" id="GO:0016020">
    <property type="term" value="C:membrane"/>
    <property type="evidence" value="ECO:0007669"/>
    <property type="project" value="UniProtKB-SubCell"/>
</dbReference>
<accession>A0A518G902</accession>
<feature type="transmembrane region" description="Helical" evidence="7">
    <location>
        <begin position="185"/>
        <end position="208"/>
    </location>
</feature>
<evidence type="ECO:0000256" key="4">
    <source>
        <dbReference type="ARBA" id="ARBA00023136"/>
    </source>
</evidence>
<dbReference type="AlphaFoldDB" id="A0A518G902"/>
<sequence length="351" mass="40765">MFYLSVLFLALVACIMVLWIDVPRVLEHELTEIGVDVVGAELGTTEATPLLDTEVFEREVAYLTSAYHWGRYCGLVLLALWPIFLLEQGLNYLKLDAGESMSQRHSNWWLSCFVPPLRMCARHRDARDKIWLPRLGWQVVDWRLQRHLEKVFSIPMVWIALLILPVLGVQFLYKDHIVEHPNLRALLHIGTGLIWFAFATEFIVMVSVTNKKFQYCKRHWLDLLIILLPLISFLRTLRILRATKLAKIGKLQQLTRVVRVYRVRGVAMRAVRALLILEVVHRVFRIKPETRLRKLEALYAEKTLELQHLQEEMETLRLHVAATTVAEEASTSTLSLTTKPENACQLEREQS</sequence>
<dbReference type="KEGG" id="ahel:Q31a_34000"/>
<evidence type="ECO:0000256" key="6">
    <source>
        <dbReference type="SAM" id="MobiDB-lite"/>
    </source>
</evidence>
<keyword evidence="4 7" id="KW-0472">Membrane</keyword>